<dbReference type="EMBL" id="JBEFKJ010000014">
    <property type="protein sequence ID" value="KAL2042489.1"/>
    <property type="molecule type" value="Genomic_DNA"/>
</dbReference>
<evidence type="ECO:0000313" key="1">
    <source>
        <dbReference type="EMBL" id="KAL2042489.1"/>
    </source>
</evidence>
<reference evidence="1 2" key="1">
    <citation type="submission" date="2024-09" db="EMBL/GenBank/DDBJ databases">
        <title>Rethinking Asexuality: The Enigmatic Case of Functional Sexual Genes in Lepraria (Stereocaulaceae).</title>
        <authorList>
            <person name="Doellman M."/>
            <person name="Sun Y."/>
            <person name="Barcenas-Pena A."/>
            <person name="Lumbsch H.T."/>
            <person name="Grewe F."/>
        </authorList>
    </citation>
    <scope>NUCLEOTIDE SEQUENCE [LARGE SCALE GENOMIC DNA]</scope>
    <source>
        <strain evidence="1 2">Mercado 3170</strain>
    </source>
</reference>
<dbReference type="Gene3D" id="3.40.47.10">
    <property type="match status" value="1"/>
</dbReference>
<protein>
    <recommendedName>
        <fullName evidence="3">Acetyl-CoA acetyltransferase</fullName>
    </recommendedName>
</protein>
<dbReference type="SUPFAM" id="SSF53901">
    <property type="entry name" value="Thiolase-like"/>
    <property type="match status" value="1"/>
</dbReference>
<name>A0ABR4AAI5_9LECA</name>
<comment type="caution">
    <text evidence="1">The sequence shown here is derived from an EMBL/GenBank/DDBJ whole genome shotgun (WGS) entry which is preliminary data.</text>
</comment>
<dbReference type="InterPro" id="IPR016039">
    <property type="entry name" value="Thiolase-like"/>
</dbReference>
<organism evidence="1 2">
    <name type="scientific">Stereocaulon virgatum</name>
    <dbReference type="NCBI Taxonomy" id="373712"/>
    <lineage>
        <taxon>Eukaryota</taxon>
        <taxon>Fungi</taxon>
        <taxon>Dikarya</taxon>
        <taxon>Ascomycota</taxon>
        <taxon>Pezizomycotina</taxon>
        <taxon>Lecanoromycetes</taxon>
        <taxon>OSLEUM clade</taxon>
        <taxon>Lecanoromycetidae</taxon>
        <taxon>Lecanorales</taxon>
        <taxon>Lecanorineae</taxon>
        <taxon>Stereocaulaceae</taxon>
        <taxon>Stereocaulon</taxon>
    </lineage>
</organism>
<proteinExistence type="predicted"/>
<evidence type="ECO:0000313" key="2">
    <source>
        <dbReference type="Proteomes" id="UP001590950"/>
    </source>
</evidence>
<evidence type="ECO:0008006" key="3">
    <source>
        <dbReference type="Google" id="ProtNLM"/>
    </source>
</evidence>
<gene>
    <name evidence="1" type="ORF">N7G274_004982</name>
</gene>
<sequence length="303" mass="32866">MATRQKTPVIIAIGEVKNKSKKVEDAIEPMQIMLQATLVALKDAGLTATTEKELHSNIDSVFVVATWTWPYADLPGLLSQKLGIQPQHMVYSEHGGHQPMKLVDEAARRISKGESKVTLITGGEALASLSACATASRMPPPGWTSPDAGGKAASPLRTSNFGKSVGTLHSIGLPIHVYPLYENAFRAHRGQSIEQNNNESARLYAEFAKVAEQNQFSWNYGQPAPTAGTISTVTYRNRMICFPYPLLMNAFNNINLAGSCILTSTEYAKELGVPERKWIYPLGGAGTQDSGNCRCPTSLDSRS</sequence>
<dbReference type="Proteomes" id="UP001590950">
    <property type="component" value="Unassembled WGS sequence"/>
</dbReference>
<accession>A0ABR4AAI5</accession>
<keyword evidence="2" id="KW-1185">Reference proteome</keyword>